<evidence type="ECO:0000256" key="1">
    <source>
        <dbReference type="SAM" id="MobiDB-lite"/>
    </source>
</evidence>
<dbReference type="Proteomes" id="UP000053958">
    <property type="component" value="Unassembled WGS sequence"/>
</dbReference>
<reference evidence="2 3" key="1">
    <citation type="submission" date="2015-04" db="EMBL/GenBank/DDBJ databases">
        <authorList>
            <person name="Heijne W.H."/>
            <person name="Fedorova N.D."/>
            <person name="Nierman W.C."/>
            <person name="Vollebregt A.W."/>
            <person name="Zhao Z."/>
            <person name="Wu L."/>
            <person name="Kumar M."/>
            <person name="Stam H."/>
            <person name="van den Berg M.A."/>
            <person name="Pel H.J."/>
        </authorList>
    </citation>
    <scope>NUCLEOTIDE SEQUENCE [LARGE SCALE GENOMIC DNA]</scope>
    <source>
        <strain evidence="2 3">CBS 393.64</strain>
    </source>
</reference>
<gene>
    <name evidence="2" type="ORF">T310_2533</name>
</gene>
<feature type="region of interest" description="Disordered" evidence="1">
    <location>
        <begin position="102"/>
        <end position="122"/>
    </location>
</feature>
<dbReference type="RefSeq" id="XP_013330079.1">
    <property type="nucleotide sequence ID" value="XM_013474625.1"/>
</dbReference>
<keyword evidence="3" id="KW-1185">Reference proteome</keyword>
<evidence type="ECO:0000313" key="3">
    <source>
        <dbReference type="Proteomes" id="UP000053958"/>
    </source>
</evidence>
<sequence>MGSGTDLFTFCPPGPLDRLNDTSQIWRGIDLELSFASHSLASLSSSSSCSSAFRAAARLDAKDLTAARCAPGMARGRATAKVHARLSDEIISSAYCLGYKSSKQGRPPAVLGGSAASTKSQG</sequence>
<dbReference type="GeneID" id="25314884"/>
<dbReference type="EMBL" id="LASV01000101">
    <property type="protein sequence ID" value="KKA23467.1"/>
    <property type="molecule type" value="Genomic_DNA"/>
</dbReference>
<organism evidence="2 3">
    <name type="scientific">Rasamsonia emersonii (strain ATCC 16479 / CBS 393.64 / IMI 116815)</name>
    <dbReference type="NCBI Taxonomy" id="1408163"/>
    <lineage>
        <taxon>Eukaryota</taxon>
        <taxon>Fungi</taxon>
        <taxon>Dikarya</taxon>
        <taxon>Ascomycota</taxon>
        <taxon>Pezizomycotina</taxon>
        <taxon>Eurotiomycetes</taxon>
        <taxon>Eurotiomycetidae</taxon>
        <taxon>Eurotiales</taxon>
        <taxon>Trichocomaceae</taxon>
        <taxon>Rasamsonia</taxon>
    </lineage>
</organism>
<proteinExistence type="predicted"/>
<evidence type="ECO:0000313" key="2">
    <source>
        <dbReference type="EMBL" id="KKA23467.1"/>
    </source>
</evidence>
<comment type="caution">
    <text evidence="2">The sequence shown here is derived from an EMBL/GenBank/DDBJ whole genome shotgun (WGS) entry which is preliminary data.</text>
</comment>
<protein>
    <submittedName>
        <fullName evidence="2">Uncharacterized protein</fullName>
    </submittedName>
</protein>
<name>A0A0F4YYU4_RASE3</name>
<dbReference type="AlphaFoldDB" id="A0A0F4YYU4"/>
<accession>A0A0F4YYU4</accession>